<organism evidence="1">
    <name type="scientific">mine drainage metagenome</name>
    <dbReference type="NCBI Taxonomy" id="410659"/>
    <lineage>
        <taxon>unclassified sequences</taxon>
        <taxon>metagenomes</taxon>
        <taxon>ecological metagenomes</taxon>
    </lineage>
</organism>
<sequence>MIDPIVNRYMERLNLDRILSLHIAGKGNVPAKEMLLLLLRNIVIEREPVYGIQEWVSQIYPSLLGLTDGSMALVNDDRIGRSLDALFSADRA</sequence>
<evidence type="ECO:0000313" key="1">
    <source>
        <dbReference type="EMBL" id="EQD39462.1"/>
    </source>
</evidence>
<proteinExistence type="predicted"/>
<comment type="caution">
    <text evidence="1">The sequence shown here is derived from an EMBL/GenBank/DDBJ whole genome shotgun (WGS) entry which is preliminary data.</text>
</comment>
<reference evidence="1" key="2">
    <citation type="journal article" date="2014" name="ISME J.">
        <title>Microbial stratification in low pH oxic and suboxic macroscopic growths along an acid mine drainage.</title>
        <authorList>
            <person name="Mendez-Garcia C."/>
            <person name="Mesa V."/>
            <person name="Sprenger R.R."/>
            <person name="Richter M."/>
            <person name="Diez M.S."/>
            <person name="Solano J."/>
            <person name="Bargiela R."/>
            <person name="Golyshina O.V."/>
            <person name="Manteca A."/>
            <person name="Ramos J.L."/>
            <person name="Gallego J.R."/>
            <person name="Llorente I."/>
            <person name="Martins Dos Santos V.A."/>
            <person name="Jensen O.N."/>
            <person name="Pelaez A.I."/>
            <person name="Sanchez J."/>
            <person name="Ferrer M."/>
        </authorList>
    </citation>
    <scope>NUCLEOTIDE SEQUENCE</scope>
</reference>
<gene>
    <name evidence="1" type="ORF">B1B_15338</name>
</gene>
<protein>
    <submittedName>
        <fullName evidence="1">Uncharacterized protein</fullName>
    </submittedName>
</protein>
<dbReference type="EMBL" id="AUZY01010205">
    <property type="protein sequence ID" value="EQD39462.1"/>
    <property type="molecule type" value="Genomic_DNA"/>
</dbReference>
<name>T0Z5N2_9ZZZZ</name>
<dbReference type="AlphaFoldDB" id="T0Z5N2"/>
<accession>T0Z5N2</accession>
<feature type="non-terminal residue" evidence="1">
    <location>
        <position position="92"/>
    </location>
</feature>
<reference evidence="1" key="1">
    <citation type="submission" date="2013-08" db="EMBL/GenBank/DDBJ databases">
        <authorList>
            <person name="Mendez C."/>
            <person name="Richter M."/>
            <person name="Ferrer M."/>
            <person name="Sanchez J."/>
        </authorList>
    </citation>
    <scope>NUCLEOTIDE SEQUENCE</scope>
</reference>